<name>A0A183BMH4_GLOPA</name>
<protein>
    <submittedName>
        <fullName evidence="2">Myotubularin phosphatase domain-containing protein</fullName>
    </submittedName>
</protein>
<dbReference type="AlphaFoldDB" id="A0A183BMH4"/>
<reference evidence="2" key="3">
    <citation type="submission" date="2016-06" db="UniProtKB">
        <authorList>
            <consortium name="WormBaseParasite"/>
        </authorList>
    </citation>
    <scope>IDENTIFICATION</scope>
</reference>
<proteinExistence type="predicted"/>
<keyword evidence="1" id="KW-1185">Reference proteome</keyword>
<organism evidence="1 2">
    <name type="scientific">Globodera pallida</name>
    <name type="common">Potato cyst nematode worm</name>
    <name type="synonym">Heterodera pallida</name>
    <dbReference type="NCBI Taxonomy" id="36090"/>
    <lineage>
        <taxon>Eukaryota</taxon>
        <taxon>Metazoa</taxon>
        <taxon>Ecdysozoa</taxon>
        <taxon>Nematoda</taxon>
        <taxon>Chromadorea</taxon>
        <taxon>Rhabditida</taxon>
        <taxon>Tylenchina</taxon>
        <taxon>Tylenchomorpha</taxon>
        <taxon>Tylenchoidea</taxon>
        <taxon>Heteroderidae</taxon>
        <taxon>Heteroderinae</taxon>
        <taxon>Globodera</taxon>
    </lineage>
</organism>
<reference evidence="1" key="1">
    <citation type="submission" date="2013-12" db="EMBL/GenBank/DDBJ databases">
        <authorList>
            <person name="Aslett M."/>
        </authorList>
    </citation>
    <scope>NUCLEOTIDE SEQUENCE [LARGE SCALE GENOMIC DNA]</scope>
    <source>
        <strain evidence="1">Lindley</strain>
    </source>
</reference>
<dbReference type="Proteomes" id="UP000050741">
    <property type="component" value="Unassembled WGS sequence"/>
</dbReference>
<evidence type="ECO:0000313" key="2">
    <source>
        <dbReference type="WBParaSite" id="GPLIN_000180900"/>
    </source>
</evidence>
<sequence>MSDNASEEEQQQEMQEILICDDVWYGVFAFICPFELGLKLALISDRLDVLVDVHFKSREWSLSWLEIIRGTDGNGAQIVNKRSDKRLPIPQGALPDKVIGFKRIWISYVDQTVVDFLQRISRLFFYTSPTNLTVCKILFNCSLRLRKFPIDQFR</sequence>
<dbReference type="WBParaSite" id="GPLIN_000180900">
    <property type="protein sequence ID" value="GPLIN_000180900"/>
    <property type="gene ID" value="GPLIN_000180900"/>
</dbReference>
<accession>A0A183BMH4</accession>
<evidence type="ECO:0000313" key="1">
    <source>
        <dbReference type="Proteomes" id="UP000050741"/>
    </source>
</evidence>
<reference evidence="1" key="2">
    <citation type="submission" date="2014-05" db="EMBL/GenBank/DDBJ databases">
        <title>The genome and life-stage specific transcriptomes of Globodera pallida elucidate key aspects of plant parasitism by a cyst nematode.</title>
        <authorList>
            <person name="Cotton J.A."/>
            <person name="Lilley C.J."/>
            <person name="Jones L.M."/>
            <person name="Kikuchi T."/>
            <person name="Reid A.J."/>
            <person name="Thorpe P."/>
            <person name="Tsai I.J."/>
            <person name="Beasley H."/>
            <person name="Blok V."/>
            <person name="Cock P.J.A."/>
            <person name="Van den Akker S.E."/>
            <person name="Holroyd N."/>
            <person name="Hunt M."/>
            <person name="Mantelin S."/>
            <person name="Naghra H."/>
            <person name="Pain A."/>
            <person name="Palomares-Rius J.E."/>
            <person name="Zarowiecki M."/>
            <person name="Berriman M."/>
            <person name="Jones J.T."/>
            <person name="Urwin P.E."/>
        </authorList>
    </citation>
    <scope>NUCLEOTIDE SEQUENCE [LARGE SCALE GENOMIC DNA]</scope>
    <source>
        <strain evidence="1">Lindley</strain>
    </source>
</reference>